<evidence type="ECO:0000313" key="2">
    <source>
        <dbReference type="Proteomes" id="UP000327493"/>
    </source>
</evidence>
<protein>
    <submittedName>
        <fullName evidence="1">Uncharacterized protein</fullName>
    </submittedName>
</protein>
<dbReference type="EMBL" id="VOFY01000023">
    <property type="protein sequence ID" value="KAA8580387.1"/>
    <property type="molecule type" value="Genomic_DNA"/>
</dbReference>
<gene>
    <name evidence="1" type="ORF">FQN60_005922</name>
</gene>
<organism evidence="1 2">
    <name type="scientific">Etheostoma spectabile</name>
    <name type="common">orangethroat darter</name>
    <dbReference type="NCBI Taxonomy" id="54343"/>
    <lineage>
        <taxon>Eukaryota</taxon>
        <taxon>Metazoa</taxon>
        <taxon>Chordata</taxon>
        <taxon>Craniata</taxon>
        <taxon>Vertebrata</taxon>
        <taxon>Euteleostomi</taxon>
        <taxon>Actinopterygii</taxon>
        <taxon>Neopterygii</taxon>
        <taxon>Teleostei</taxon>
        <taxon>Neoteleostei</taxon>
        <taxon>Acanthomorphata</taxon>
        <taxon>Eupercaria</taxon>
        <taxon>Perciformes</taxon>
        <taxon>Percoidei</taxon>
        <taxon>Percidae</taxon>
        <taxon>Etheostomatinae</taxon>
        <taxon>Etheostoma</taxon>
    </lineage>
</organism>
<proteinExistence type="predicted"/>
<sequence length="70" mass="7705">MFSICSPENNSSIHYMHPEPVNNSSMLYTNNTAAPLLITSLTLKPSCIAYITIPESTQQPDVAMSSNHCF</sequence>
<keyword evidence="2" id="KW-1185">Reference proteome</keyword>
<dbReference type="AlphaFoldDB" id="A0A5J5CF37"/>
<name>A0A5J5CF37_9PERO</name>
<reference evidence="1 2" key="1">
    <citation type="submission" date="2019-08" db="EMBL/GenBank/DDBJ databases">
        <title>A chromosome-level genome assembly, high-density linkage maps, and genome scans reveal the genomic architecture of hybrid incompatibilities underlying speciation via character displacement in darters (Percidae: Etheostominae).</title>
        <authorList>
            <person name="Moran R.L."/>
            <person name="Catchen J.M."/>
            <person name="Fuller R.C."/>
        </authorList>
    </citation>
    <scope>NUCLEOTIDE SEQUENCE [LARGE SCALE GENOMIC DNA]</scope>
    <source>
        <strain evidence="1">EspeVRDwgs_2016</strain>
        <tissue evidence="1">Muscle</tissue>
    </source>
</reference>
<evidence type="ECO:0000313" key="1">
    <source>
        <dbReference type="EMBL" id="KAA8580387.1"/>
    </source>
</evidence>
<dbReference type="Proteomes" id="UP000327493">
    <property type="component" value="Chromosome 23"/>
</dbReference>
<accession>A0A5J5CF37</accession>
<comment type="caution">
    <text evidence="1">The sequence shown here is derived from an EMBL/GenBank/DDBJ whole genome shotgun (WGS) entry which is preliminary data.</text>
</comment>